<keyword evidence="3 5" id="KW-0479">Metal-binding</keyword>
<dbReference type="InterPro" id="IPR001128">
    <property type="entry name" value="Cyt_P450"/>
</dbReference>
<dbReference type="EMBL" id="KQ964421">
    <property type="protein sequence ID" value="KXN74682.1"/>
    <property type="molecule type" value="Genomic_DNA"/>
</dbReference>
<dbReference type="PANTHER" id="PTHR24305:SF166">
    <property type="entry name" value="CYTOCHROME P450 12A4, MITOCHONDRIAL-RELATED"/>
    <property type="match status" value="1"/>
</dbReference>
<organism evidence="8 9">
    <name type="scientific">Conidiobolus coronatus (strain ATCC 28846 / CBS 209.66 / NRRL 28638)</name>
    <name type="common">Delacroixia coronata</name>
    <dbReference type="NCBI Taxonomy" id="796925"/>
    <lineage>
        <taxon>Eukaryota</taxon>
        <taxon>Fungi</taxon>
        <taxon>Fungi incertae sedis</taxon>
        <taxon>Zoopagomycota</taxon>
        <taxon>Entomophthoromycotina</taxon>
        <taxon>Entomophthoromycetes</taxon>
        <taxon>Entomophthorales</taxon>
        <taxon>Ancylistaceae</taxon>
        <taxon>Conidiobolus</taxon>
    </lineage>
</organism>
<dbReference type="GO" id="GO:0016705">
    <property type="term" value="F:oxidoreductase activity, acting on paired donors, with incorporation or reduction of molecular oxygen"/>
    <property type="evidence" value="ECO:0007669"/>
    <property type="project" value="InterPro"/>
</dbReference>
<name>A0A137PI62_CONC2</name>
<evidence type="ECO:0000256" key="4">
    <source>
        <dbReference type="ARBA" id="ARBA00023004"/>
    </source>
</evidence>
<keyword evidence="4 5" id="KW-0408">Iron</keyword>
<keyword evidence="5 6" id="KW-0349">Heme</keyword>
<evidence type="ECO:0000256" key="3">
    <source>
        <dbReference type="ARBA" id="ARBA00022723"/>
    </source>
</evidence>
<comment type="cofactor">
    <cofactor evidence="1 5">
        <name>heme</name>
        <dbReference type="ChEBI" id="CHEBI:30413"/>
    </cofactor>
</comment>
<dbReference type="AlphaFoldDB" id="A0A137PI62"/>
<dbReference type="GO" id="GO:0005506">
    <property type="term" value="F:iron ion binding"/>
    <property type="evidence" value="ECO:0007669"/>
    <property type="project" value="InterPro"/>
</dbReference>
<feature type="transmembrane region" description="Helical" evidence="7">
    <location>
        <begin position="6"/>
        <end position="28"/>
    </location>
</feature>
<evidence type="ECO:0000256" key="5">
    <source>
        <dbReference type="PIRSR" id="PIRSR602401-1"/>
    </source>
</evidence>
<dbReference type="InterPro" id="IPR050121">
    <property type="entry name" value="Cytochrome_P450_monoxygenase"/>
</dbReference>
<keyword evidence="6" id="KW-0560">Oxidoreductase</keyword>
<dbReference type="Pfam" id="PF00067">
    <property type="entry name" value="p450"/>
    <property type="match status" value="1"/>
</dbReference>
<keyword evidence="7" id="KW-0812">Transmembrane</keyword>
<evidence type="ECO:0000256" key="2">
    <source>
        <dbReference type="ARBA" id="ARBA00010617"/>
    </source>
</evidence>
<dbReference type="SUPFAM" id="SSF48264">
    <property type="entry name" value="Cytochrome P450"/>
    <property type="match status" value="1"/>
</dbReference>
<dbReference type="Proteomes" id="UP000070444">
    <property type="component" value="Unassembled WGS sequence"/>
</dbReference>
<keyword evidence="7" id="KW-0472">Membrane</keyword>
<dbReference type="OrthoDB" id="1470350at2759"/>
<dbReference type="InterPro" id="IPR017972">
    <property type="entry name" value="Cyt_P450_CS"/>
</dbReference>
<sequence>MYPEVILIFIIGFLSYFSYKYVIYPYYLGPLSYLPRPKNAFSYIYNLYTSKLKGDCEYLLNLNLEHGPVVHLLGSIVLLSDTLMKKCITNSKFKKSSHYESFDFSGKVNLFSVRDRDQHSKIKKLVSPAFSLKTLSSIENIVYNIGSQGLVNYIESKMKSNNQEVFDFYHLFHCSTFDVITQIVFGTNYETLSNEENAQKYVNVVAETQKSMFLRSIVPFIKYFAFPIEKLFKEIIIENIKLRENSPNPDILQSLIDSEDPETGEKLTHEEIAQECMILEDPETGEKLSHDEIARECLILLLAGMDTTAITLSWTLYMILKNPEIYKLVEDEVLEKFPNFNEPVSSEKAKNSLKYLEAALLESMRMHPVASGGIPRVVPEGGITANGHFLPHKTVIFFPIYSQHHDPTLWEDPSKFDISRWLGPNKEKNKSQLISFSVGPRSCIGRELAWNEMYLVLTNIIRNFKMELVDTDLTPTNKFLYRPLEKRMRVRMEKRY</sequence>
<feature type="binding site" description="axial binding residue" evidence="5">
    <location>
        <position position="443"/>
    </location>
    <ligand>
        <name>heme</name>
        <dbReference type="ChEBI" id="CHEBI:30413"/>
    </ligand>
    <ligandPart>
        <name>Fe</name>
        <dbReference type="ChEBI" id="CHEBI:18248"/>
    </ligandPart>
</feature>
<evidence type="ECO:0000256" key="6">
    <source>
        <dbReference type="RuleBase" id="RU000461"/>
    </source>
</evidence>
<dbReference type="Gene3D" id="1.10.630.10">
    <property type="entry name" value="Cytochrome P450"/>
    <property type="match status" value="1"/>
</dbReference>
<keyword evidence="9" id="KW-1185">Reference proteome</keyword>
<dbReference type="GO" id="GO:0004497">
    <property type="term" value="F:monooxygenase activity"/>
    <property type="evidence" value="ECO:0007669"/>
    <property type="project" value="UniProtKB-KW"/>
</dbReference>
<evidence type="ECO:0000256" key="1">
    <source>
        <dbReference type="ARBA" id="ARBA00001971"/>
    </source>
</evidence>
<dbReference type="STRING" id="796925.A0A137PI62"/>
<reference evidence="8 9" key="1">
    <citation type="journal article" date="2015" name="Genome Biol. Evol.">
        <title>Phylogenomic analyses indicate that early fungi evolved digesting cell walls of algal ancestors of land plants.</title>
        <authorList>
            <person name="Chang Y."/>
            <person name="Wang S."/>
            <person name="Sekimoto S."/>
            <person name="Aerts A.L."/>
            <person name="Choi C."/>
            <person name="Clum A."/>
            <person name="LaButti K.M."/>
            <person name="Lindquist E.A."/>
            <person name="Yee Ngan C."/>
            <person name="Ohm R.A."/>
            <person name="Salamov A.A."/>
            <person name="Grigoriev I.V."/>
            <person name="Spatafora J.W."/>
            <person name="Berbee M.L."/>
        </authorList>
    </citation>
    <scope>NUCLEOTIDE SEQUENCE [LARGE SCALE GENOMIC DNA]</scope>
    <source>
        <strain evidence="8 9">NRRL 28638</strain>
    </source>
</reference>
<keyword evidence="6" id="KW-0503">Monooxygenase</keyword>
<dbReference type="InterPro" id="IPR002401">
    <property type="entry name" value="Cyt_P450_E_grp-I"/>
</dbReference>
<accession>A0A137PI62</accession>
<evidence type="ECO:0000256" key="7">
    <source>
        <dbReference type="SAM" id="Phobius"/>
    </source>
</evidence>
<dbReference type="InterPro" id="IPR036396">
    <property type="entry name" value="Cyt_P450_sf"/>
</dbReference>
<dbReference type="GO" id="GO:0020037">
    <property type="term" value="F:heme binding"/>
    <property type="evidence" value="ECO:0007669"/>
    <property type="project" value="InterPro"/>
</dbReference>
<evidence type="ECO:0000313" key="8">
    <source>
        <dbReference type="EMBL" id="KXN74682.1"/>
    </source>
</evidence>
<gene>
    <name evidence="8" type="ORF">CONCODRAFT_34338</name>
</gene>
<proteinExistence type="inferred from homology"/>
<dbReference type="PROSITE" id="PS00086">
    <property type="entry name" value="CYTOCHROME_P450"/>
    <property type="match status" value="1"/>
</dbReference>
<protein>
    <submittedName>
        <fullName evidence="8">Cytochrome P450</fullName>
    </submittedName>
</protein>
<comment type="similarity">
    <text evidence="2 6">Belongs to the cytochrome P450 family.</text>
</comment>
<evidence type="ECO:0000313" key="9">
    <source>
        <dbReference type="Proteomes" id="UP000070444"/>
    </source>
</evidence>
<dbReference type="PRINTS" id="PR00385">
    <property type="entry name" value="P450"/>
</dbReference>
<keyword evidence="7" id="KW-1133">Transmembrane helix</keyword>
<dbReference type="PRINTS" id="PR00463">
    <property type="entry name" value="EP450I"/>
</dbReference>
<dbReference type="PANTHER" id="PTHR24305">
    <property type="entry name" value="CYTOCHROME P450"/>
    <property type="match status" value="1"/>
</dbReference>